<feature type="signal peptide" evidence="1">
    <location>
        <begin position="1"/>
        <end position="19"/>
    </location>
</feature>
<dbReference type="OrthoDB" id="10447199at2759"/>
<keyword evidence="3" id="KW-1185">Reference proteome</keyword>
<feature type="non-terminal residue" evidence="2">
    <location>
        <position position="150"/>
    </location>
</feature>
<organism evidence="2 3">
    <name type="scientific">Smittium culicis</name>
    <dbReference type="NCBI Taxonomy" id="133412"/>
    <lineage>
        <taxon>Eukaryota</taxon>
        <taxon>Fungi</taxon>
        <taxon>Fungi incertae sedis</taxon>
        <taxon>Zoopagomycota</taxon>
        <taxon>Kickxellomycotina</taxon>
        <taxon>Harpellomycetes</taxon>
        <taxon>Harpellales</taxon>
        <taxon>Legeriomycetaceae</taxon>
        <taxon>Smittium</taxon>
    </lineage>
</organism>
<reference evidence="2 3" key="1">
    <citation type="submission" date="2017-01" db="EMBL/GenBank/DDBJ databases">
        <authorList>
            <person name="Mah S.A."/>
            <person name="Swanson W.J."/>
            <person name="Moy G.W."/>
            <person name="Vacquier V.D."/>
        </authorList>
    </citation>
    <scope>NUCLEOTIDE SEQUENCE [LARGE SCALE GENOMIC DNA]</scope>
    <source>
        <strain evidence="2 3">GSMNP</strain>
    </source>
</reference>
<keyword evidence="1" id="KW-0732">Signal</keyword>
<evidence type="ECO:0000313" key="2">
    <source>
        <dbReference type="EMBL" id="OMJ09340.1"/>
    </source>
</evidence>
<accession>A0A1R1X408</accession>
<evidence type="ECO:0000256" key="1">
    <source>
        <dbReference type="SAM" id="SignalP"/>
    </source>
</evidence>
<feature type="chain" id="PRO_5012458382" evidence="1">
    <location>
        <begin position="20"/>
        <end position="150"/>
    </location>
</feature>
<dbReference type="EMBL" id="LSSN01005495">
    <property type="protein sequence ID" value="OMJ09340.1"/>
    <property type="molecule type" value="Genomic_DNA"/>
</dbReference>
<dbReference type="Proteomes" id="UP000187283">
    <property type="component" value="Unassembled WGS sequence"/>
</dbReference>
<gene>
    <name evidence="2" type="ORF">AYI70_g10977</name>
</gene>
<dbReference type="AlphaFoldDB" id="A0A1R1X408"/>
<proteinExistence type="predicted"/>
<comment type="caution">
    <text evidence="2">The sequence shown here is derived from an EMBL/GenBank/DDBJ whole genome shotgun (WGS) entry which is preliminary data.</text>
</comment>
<evidence type="ECO:0000313" key="3">
    <source>
        <dbReference type="Proteomes" id="UP000187283"/>
    </source>
</evidence>
<sequence length="150" mass="17564">MKTLEILAYFFVCFNIALSSELGFKELKDIRADSYKEILEKQIGDIKILKKNENSLQSIIEPTSLIEKLGSYDKPEMTCRGRRGGFCGHRGGFGGHRHVCRPVHHRHVCRPVHHRHVCRPVHHRHVCRPVHHRHVCRPVHHRHVCRPVHH</sequence>
<protein>
    <submittedName>
        <fullName evidence="2">Uncharacterized protein</fullName>
    </submittedName>
</protein>
<name>A0A1R1X408_9FUNG</name>